<evidence type="ECO:0000256" key="4">
    <source>
        <dbReference type="ARBA" id="ARBA00023163"/>
    </source>
</evidence>
<evidence type="ECO:0000313" key="6">
    <source>
        <dbReference type="EMBL" id="KEZ76046.1"/>
    </source>
</evidence>
<dbReference type="GO" id="GO:0003677">
    <property type="term" value="F:DNA binding"/>
    <property type="evidence" value="ECO:0007669"/>
    <property type="project" value="UniProtKB-KW"/>
</dbReference>
<dbReference type="PROSITE" id="PS50931">
    <property type="entry name" value="HTH_LYSR"/>
    <property type="match status" value="1"/>
</dbReference>
<name>A0A084IH62_SALHC</name>
<keyword evidence="3" id="KW-0238">DNA-binding</keyword>
<keyword evidence="4" id="KW-0804">Transcription</keyword>
<dbReference type="SUPFAM" id="SSF53850">
    <property type="entry name" value="Periplasmic binding protein-like II"/>
    <property type="match status" value="1"/>
</dbReference>
<dbReference type="InterPro" id="IPR036388">
    <property type="entry name" value="WH-like_DNA-bd_sf"/>
</dbReference>
<dbReference type="InterPro" id="IPR000847">
    <property type="entry name" value="LysR_HTH_N"/>
</dbReference>
<dbReference type="eggNOG" id="COG0583">
    <property type="taxonomic scope" value="Bacteria"/>
</dbReference>
<comment type="similarity">
    <text evidence="1">Belongs to the LysR transcriptional regulatory family.</text>
</comment>
<dbReference type="InterPro" id="IPR036390">
    <property type="entry name" value="WH_DNA-bd_sf"/>
</dbReference>
<sequence>MTIAAHPSRTLDTDVLRSFVAIAEAGSFTAAARQVHRTPSALSMQIKGLEQTLAQTLFVREARRVRVTEHGEMLLSYARRLLQLNAEAVSHFLAPAVEGQVSLGLPDDLGRRVLPRALGQLAREYPQVTVNVIAAGSAELSTRVASGDLDLALIAAGSDDTDAHPGDIVATERMVWAGLPDGRAAYRQPLPLALANHGCAWRASALAALDAADIDYRIAYSSQSGAGQSAAALADLAVAALPAGLVDPPLVALRELPALAATHVALIQRPAAGEAADRLAGCLRAAFDLDQRS</sequence>
<evidence type="ECO:0000259" key="5">
    <source>
        <dbReference type="PROSITE" id="PS50931"/>
    </source>
</evidence>
<evidence type="ECO:0000256" key="3">
    <source>
        <dbReference type="ARBA" id="ARBA00023125"/>
    </source>
</evidence>
<dbReference type="FunFam" id="1.10.10.10:FF:000001">
    <property type="entry name" value="LysR family transcriptional regulator"/>
    <property type="match status" value="1"/>
</dbReference>
<dbReference type="InterPro" id="IPR005119">
    <property type="entry name" value="LysR_subst-bd"/>
</dbReference>
<protein>
    <submittedName>
        <fullName evidence="6">Transcriptional regulator</fullName>
    </submittedName>
</protein>
<gene>
    <name evidence="6" type="ORF">C41B8_16849</name>
</gene>
<dbReference type="PANTHER" id="PTHR30579:SF7">
    <property type="entry name" value="HTH-TYPE TRANSCRIPTIONAL REGULATOR LRHA-RELATED"/>
    <property type="match status" value="1"/>
</dbReference>
<dbReference type="RefSeq" id="WP_037340905.1">
    <property type="nucleotide sequence ID" value="NZ_APNK01000041.1"/>
</dbReference>
<evidence type="ECO:0000256" key="1">
    <source>
        <dbReference type="ARBA" id="ARBA00009437"/>
    </source>
</evidence>
<dbReference type="PANTHER" id="PTHR30579">
    <property type="entry name" value="TRANSCRIPTIONAL REGULATOR"/>
    <property type="match status" value="1"/>
</dbReference>
<keyword evidence="2" id="KW-0805">Transcription regulation</keyword>
<evidence type="ECO:0000256" key="2">
    <source>
        <dbReference type="ARBA" id="ARBA00023015"/>
    </source>
</evidence>
<feature type="domain" description="HTH lysR-type" evidence="5">
    <location>
        <begin position="11"/>
        <end position="68"/>
    </location>
</feature>
<dbReference type="InterPro" id="IPR050176">
    <property type="entry name" value="LTTR"/>
</dbReference>
<dbReference type="Pfam" id="PF00126">
    <property type="entry name" value="HTH_1"/>
    <property type="match status" value="1"/>
</dbReference>
<dbReference type="EMBL" id="APNK01000041">
    <property type="protein sequence ID" value="KEZ76046.1"/>
    <property type="molecule type" value="Genomic_DNA"/>
</dbReference>
<dbReference type="PATRIC" id="fig|1304275.5.peg.3452"/>
<keyword evidence="7" id="KW-1185">Reference proteome</keyword>
<dbReference type="OrthoDB" id="5723059at2"/>
<dbReference type="Gene3D" id="1.10.10.10">
    <property type="entry name" value="Winged helix-like DNA-binding domain superfamily/Winged helix DNA-binding domain"/>
    <property type="match status" value="1"/>
</dbReference>
<proteinExistence type="inferred from homology"/>
<evidence type="ECO:0000313" key="7">
    <source>
        <dbReference type="Proteomes" id="UP000028302"/>
    </source>
</evidence>
<dbReference type="Gene3D" id="3.40.190.10">
    <property type="entry name" value="Periplasmic binding protein-like II"/>
    <property type="match status" value="2"/>
</dbReference>
<dbReference type="GO" id="GO:0003700">
    <property type="term" value="F:DNA-binding transcription factor activity"/>
    <property type="evidence" value="ECO:0007669"/>
    <property type="project" value="InterPro"/>
</dbReference>
<comment type="caution">
    <text evidence="6">The sequence shown here is derived from an EMBL/GenBank/DDBJ whole genome shotgun (WGS) entry which is preliminary data.</text>
</comment>
<dbReference type="Proteomes" id="UP000028302">
    <property type="component" value="Unassembled WGS sequence"/>
</dbReference>
<dbReference type="Pfam" id="PF03466">
    <property type="entry name" value="LysR_substrate"/>
    <property type="match status" value="1"/>
</dbReference>
<reference evidence="6 7" key="1">
    <citation type="submission" date="2013-03" db="EMBL/GenBank/DDBJ databases">
        <title>Salinisphaera hydrothermalis C41B8 Genome Sequencing.</title>
        <authorList>
            <person name="Li C."/>
            <person name="Lai Q."/>
            <person name="Shao Z."/>
        </authorList>
    </citation>
    <scope>NUCLEOTIDE SEQUENCE [LARGE SCALE GENOMIC DNA]</scope>
    <source>
        <strain evidence="6 7">C41B8</strain>
    </source>
</reference>
<dbReference type="STRING" id="1304275.C41B8_16849"/>
<accession>A0A084IH62</accession>
<dbReference type="SUPFAM" id="SSF46785">
    <property type="entry name" value="Winged helix' DNA-binding domain"/>
    <property type="match status" value="1"/>
</dbReference>
<dbReference type="AlphaFoldDB" id="A0A084IH62"/>
<organism evidence="6 7">
    <name type="scientific">Salinisphaera hydrothermalis (strain C41B8)</name>
    <dbReference type="NCBI Taxonomy" id="1304275"/>
    <lineage>
        <taxon>Bacteria</taxon>
        <taxon>Pseudomonadati</taxon>
        <taxon>Pseudomonadota</taxon>
        <taxon>Gammaproteobacteria</taxon>
        <taxon>Salinisphaerales</taxon>
        <taxon>Salinisphaeraceae</taxon>
        <taxon>Salinisphaera</taxon>
    </lineage>
</organism>